<keyword evidence="5" id="KW-1185">Reference proteome</keyword>
<reference evidence="4 5" key="1">
    <citation type="journal article" date="2016" name="Mol. Biol. Evol.">
        <title>Comparative Genomics of Early-Diverging Mushroom-Forming Fungi Provides Insights into the Origins of Lignocellulose Decay Capabilities.</title>
        <authorList>
            <person name="Nagy L.G."/>
            <person name="Riley R."/>
            <person name="Tritt A."/>
            <person name="Adam C."/>
            <person name="Daum C."/>
            <person name="Floudas D."/>
            <person name="Sun H."/>
            <person name="Yadav J.S."/>
            <person name="Pangilinan J."/>
            <person name="Larsson K.H."/>
            <person name="Matsuura K."/>
            <person name="Barry K."/>
            <person name="Labutti K."/>
            <person name="Kuo R."/>
            <person name="Ohm R.A."/>
            <person name="Bhattacharya S.S."/>
            <person name="Shirouzu T."/>
            <person name="Yoshinaga Y."/>
            <person name="Martin F.M."/>
            <person name="Grigoriev I.V."/>
            <person name="Hibbett D.S."/>
        </authorList>
    </citation>
    <scope>NUCLEOTIDE SEQUENCE [LARGE SCALE GENOMIC DNA]</scope>
    <source>
        <strain evidence="4 5">L-15889</strain>
    </source>
</reference>
<dbReference type="EMBL" id="KV429035">
    <property type="protein sequence ID" value="KZT73859.1"/>
    <property type="molecule type" value="Genomic_DNA"/>
</dbReference>
<feature type="signal peptide" evidence="2">
    <location>
        <begin position="1"/>
        <end position="21"/>
    </location>
</feature>
<proteinExistence type="predicted"/>
<sequence>MNKLTTVILFSLLSLFALVSAFPVRRDVWDPQILSPNASTVWVVGQTYNVTWNTTDAPAHITNSIGTVVLATNGTEDYENPLAANFSILLGSISITVPDVEPGSDYAIVLFGDSGNFSPDFTIASS</sequence>
<organism evidence="4 5">
    <name type="scientific">Daedalea quercina L-15889</name>
    <dbReference type="NCBI Taxonomy" id="1314783"/>
    <lineage>
        <taxon>Eukaryota</taxon>
        <taxon>Fungi</taxon>
        <taxon>Dikarya</taxon>
        <taxon>Basidiomycota</taxon>
        <taxon>Agaricomycotina</taxon>
        <taxon>Agaricomycetes</taxon>
        <taxon>Polyporales</taxon>
        <taxon>Fomitopsis</taxon>
    </lineage>
</organism>
<evidence type="ECO:0000313" key="5">
    <source>
        <dbReference type="Proteomes" id="UP000076727"/>
    </source>
</evidence>
<evidence type="ECO:0000256" key="1">
    <source>
        <dbReference type="ARBA" id="ARBA00022729"/>
    </source>
</evidence>
<protein>
    <recommendedName>
        <fullName evidence="3">Yeast cell wall synthesis Kre9/Knh1-like N-terminal domain-containing protein</fullName>
    </recommendedName>
</protein>
<dbReference type="AlphaFoldDB" id="A0A165TS14"/>
<evidence type="ECO:0000313" key="4">
    <source>
        <dbReference type="EMBL" id="KZT73859.1"/>
    </source>
</evidence>
<feature type="domain" description="Yeast cell wall synthesis Kre9/Knh1-like N-terminal" evidence="3">
    <location>
        <begin position="35"/>
        <end position="123"/>
    </location>
</feature>
<name>A0A165TS14_9APHY</name>
<keyword evidence="1 2" id="KW-0732">Signal</keyword>
<dbReference type="InterPro" id="IPR018466">
    <property type="entry name" value="Kre9/Knh1-like_N"/>
</dbReference>
<dbReference type="OrthoDB" id="2317741at2759"/>
<dbReference type="Pfam" id="PF10342">
    <property type="entry name" value="Kre9_KNH"/>
    <property type="match status" value="1"/>
</dbReference>
<dbReference type="Proteomes" id="UP000076727">
    <property type="component" value="Unassembled WGS sequence"/>
</dbReference>
<evidence type="ECO:0000256" key="2">
    <source>
        <dbReference type="SAM" id="SignalP"/>
    </source>
</evidence>
<feature type="chain" id="PRO_5007867339" description="Yeast cell wall synthesis Kre9/Knh1-like N-terminal domain-containing protein" evidence="2">
    <location>
        <begin position="22"/>
        <end position="126"/>
    </location>
</feature>
<gene>
    <name evidence="4" type="ORF">DAEQUDRAFT_721322</name>
</gene>
<evidence type="ECO:0000259" key="3">
    <source>
        <dbReference type="Pfam" id="PF10342"/>
    </source>
</evidence>
<accession>A0A165TS14</accession>